<dbReference type="GO" id="GO:0045892">
    <property type="term" value="P:negative regulation of DNA-templated transcription"/>
    <property type="evidence" value="ECO:0007669"/>
    <property type="project" value="TreeGrafter"/>
</dbReference>
<dbReference type="PANTHER" id="PTHR44846:SF1">
    <property type="entry name" value="MANNOSYL-D-GLYCERATE TRANSPORT_METABOLISM SYSTEM REPRESSOR MNGR-RELATED"/>
    <property type="match status" value="1"/>
</dbReference>
<dbReference type="InterPro" id="IPR036388">
    <property type="entry name" value="WH-like_DNA-bd_sf"/>
</dbReference>
<reference evidence="5 6" key="1">
    <citation type="submission" date="2016-10" db="EMBL/GenBank/DDBJ databases">
        <authorList>
            <person name="de Groot N.N."/>
        </authorList>
    </citation>
    <scope>NUCLEOTIDE SEQUENCE [LARGE SCALE GENOMIC DNA]</scope>
    <source>
        <strain evidence="5 6">DSM 7343</strain>
    </source>
</reference>
<dbReference type="GO" id="GO:0003700">
    <property type="term" value="F:DNA-binding transcription factor activity"/>
    <property type="evidence" value="ECO:0007669"/>
    <property type="project" value="InterPro"/>
</dbReference>
<dbReference type="EMBL" id="FNQN01000001">
    <property type="protein sequence ID" value="SDZ83109.1"/>
    <property type="molecule type" value="Genomic_DNA"/>
</dbReference>
<dbReference type="AlphaFoldDB" id="A0A1H3W7J7"/>
<evidence type="ECO:0000259" key="4">
    <source>
        <dbReference type="PROSITE" id="PS50949"/>
    </source>
</evidence>
<dbReference type="PROSITE" id="PS50949">
    <property type="entry name" value="HTH_GNTR"/>
    <property type="match status" value="1"/>
</dbReference>
<keyword evidence="1" id="KW-0805">Transcription regulation</keyword>
<organism evidence="5 6">
    <name type="scientific">Desulfuromusa kysingii</name>
    <dbReference type="NCBI Taxonomy" id="37625"/>
    <lineage>
        <taxon>Bacteria</taxon>
        <taxon>Pseudomonadati</taxon>
        <taxon>Thermodesulfobacteriota</taxon>
        <taxon>Desulfuromonadia</taxon>
        <taxon>Desulfuromonadales</taxon>
        <taxon>Geopsychrobacteraceae</taxon>
        <taxon>Desulfuromusa</taxon>
    </lineage>
</organism>
<dbReference type="Gene3D" id="3.40.1410.10">
    <property type="entry name" value="Chorismate lyase-like"/>
    <property type="match status" value="1"/>
</dbReference>
<proteinExistence type="predicted"/>
<dbReference type="InterPro" id="IPR036390">
    <property type="entry name" value="WH_DNA-bd_sf"/>
</dbReference>
<keyword evidence="6" id="KW-1185">Reference proteome</keyword>
<dbReference type="Pfam" id="PF07702">
    <property type="entry name" value="UTRA"/>
    <property type="match status" value="1"/>
</dbReference>
<dbReference type="RefSeq" id="WP_092344396.1">
    <property type="nucleotide sequence ID" value="NZ_FNQN01000001.1"/>
</dbReference>
<evidence type="ECO:0000256" key="2">
    <source>
        <dbReference type="ARBA" id="ARBA00023125"/>
    </source>
</evidence>
<sequence>MNQTSIDFKNEKPLYLQLAEAIKQKISSNIWKIGMMIPSENELSRELDVSVGTVKKALGLLVQEGVLFRRQGKGTFVATPDFSKSFSRFFRYGQTGDLSGDSPGSVILDMTVIKADSQIAEILHLAAGTEVLKIKRVRTLQKTPFSIEELFLPYERFKGMDKSLIENKLLYPIYNEKFSTPIIWADEYLQPGIADQETAEALGIEIGAPVMCVERLAHTYEDIPVEWRRSFGRGESFRYHIVIR</sequence>
<dbReference type="SMART" id="SM00345">
    <property type="entry name" value="HTH_GNTR"/>
    <property type="match status" value="1"/>
</dbReference>
<evidence type="ECO:0000256" key="3">
    <source>
        <dbReference type="ARBA" id="ARBA00023163"/>
    </source>
</evidence>
<dbReference type="InterPro" id="IPR050679">
    <property type="entry name" value="Bact_HTH_transcr_reg"/>
</dbReference>
<evidence type="ECO:0000313" key="6">
    <source>
        <dbReference type="Proteomes" id="UP000199409"/>
    </source>
</evidence>
<dbReference type="Pfam" id="PF00392">
    <property type="entry name" value="GntR"/>
    <property type="match status" value="1"/>
</dbReference>
<dbReference type="InterPro" id="IPR011663">
    <property type="entry name" value="UTRA"/>
</dbReference>
<dbReference type="STRING" id="37625.SAMN05660420_00521"/>
<dbReference type="PANTHER" id="PTHR44846">
    <property type="entry name" value="MANNOSYL-D-GLYCERATE TRANSPORT/METABOLISM SYSTEM REPRESSOR MNGR-RELATED"/>
    <property type="match status" value="1"/>
</dbReference>
<protein>
    <submittedName>
        <fullName evidence="5">GntR family transcriptional regulator</fullName>
    </submittedName>
</protein>
<dbReference type="SMART" id="SM00866">
    <property type="entry name" value="UTRA"/>
    <property type="match status" value="1"/>
</dbReference>
<evidence type="ECO:0000313" key="5">
    <source>
        <dbReference type="EMBL" id="SDZ83109.1"/>
    </source>
</evidence>
<evidence type="ECO:0000256" key="1">
    <source>
        <dbReference type="ARBA" id="ARBA00023015"/>
    </source>
</evidence>
<keyword evidence="3" id="KW-0804">Transcription</keyword>
<accession>A0A1H3W7J7</accession>
<dbReference type="SUPFAM" id="SSF46785">
    <property type="entry name" value="Winged helix' DNA-binding domain"/>
    <property type="match status" value="1"/>
</dbReference>
<dbReference type="Proteomes" id="UP000199409">
    <property type="component" value="Unassembled WGS sequence"/>
</dbReference>
<keyword evidence="2" id="KW-0238">DNA-binding</keyword>
<dbReference type="CDD" id="cd07377">
    <property type="entry name" value="WHTH_GntR"/>
    <property type="match status" value="1"/>
</dbReference>
<dbReference type="OrthoDB" id="9794015at2"/>
<dbReference type="GO" id="GO:0003677">
    <property type="term" value="F:DNA binding"/>
    <property type="evidence" value="ECO:0007669"/>
    <property type="project" value="UniProtKB-KW"/>
</dbReference>
<feature type="domain" description="HTH gntR-type" evidence="4">
    <location>
        <begin position="12"/>
        <end position="80"/>
    </location>
</feature>
<dbReference type="FunFam" id="1.10.10.10:FF:000079">
    <property type="entry name" value="GntR family transcriptional regulator"/>
    <property type="match status" value="1"/>
</dbReference>
<dbReference type="SUPFAM" id="SSF64288">
    <property type="entry name" value="Chorismate lyase-like"/>
    <property type="match status" value="1"/>
</dbReference>
<dbReference type="InterPro" id="IPR028978">
    <property type="entry name" value="Chorismate_lyase_/UTRA_dom_sf"/>
</dbReference>
<name>A0A1H3W7J7_9BACT</name>
<gene>
    <name evidence="5" type="ORF">SAMN05660420_00521</name>
</gene>
<dbReference type="InterPro" id="IPR000524">
    <property type="entry name" value="Tscrpt_reg_HTH_GntR"/>
</dbReference>
<dbReference type="Gene3D" id="1.10.10.10">
    <property type="entry name" value="Winged helix-like DNA-binding domain superfamily/Winged helix DNA-binding domain"/>
    <property type="match status" value="1"/>
</dbReference>